<evidence type="ECO:0000256" key="2">
    <source>
        <dbReference type="ARBA" id="ARBA00022679"/>
    </source>
</evidence>
<dbReference type="Pfam" id="PF17102">
    <property type="entry name" value="Stealth_CR3"/>
    <property type="match status" value="1"/>
</dbReference>
<proteinExistence type="inferred from homology"/>
<dbReference type="PANTHER" id="PTHR24045">
    <property type="match status" value="1"/>
</dbReference>
<accession>A0A0K6G985</accession>
<evidence type="ECO:0000259" key="4">
    <source>
        <dbReference type="Pfam" id="PF11380"/>
    </source>
</evidence>
<sequence length="736" mass="82874">MPLLTMRLLDLVAVINSRLLTVFLLFNVLFVSVLFLTSDFPQAIGALLEEHFTQYQPLDDANIGSSATPNTERPTTYEPSPDWLIAALNDDNLPCNRLSPPIIGQEHGYSYPPSSKQGLQSKYLPFQHHSDSPPRPKLDSELDIVDVCVESAIADGNLCVTYAKATPKLDVVWTFANGSGVLHQKWRKVRQLQLQLQRSGTLAARAARVFARQSAAGMETKLFRDHDELRHSMRSVLQHFRPYTSQFHLLTSDFAFPSCNPDDYAGWRLGQIPQWLRLDSPKKWKDGSVELNVVPHAKFFGESYQYTTFNSLAIESQFGNLNVSDAFIYLNDDFYFAADLSPWDFYTESYGLVLRMQSDLLVSSLVDGAQPSAGEWHSLEFSNRLLSDRFGLRKRPYVIHEAKALKRSLISEISLIWSAELAETSSHPFRTDPLLRDAHMGFMATHFVVERWREGLLWSWAVARLGGKDDEWDSMTSMQAWRELGGSHTTPDMTLLVESPSRGSLSDERLIEARTAVPGGHARHSTKYSFTSQDGYPYTFLGDYGMGHWPRFPTQYMRCAIQFSTCFPSSLSSASEAFKHIAFKEPQCGDCIIQALVGASGNIGLSAFLPPVSHGTKDAERPKNDTIPHLPLVSDYRTGDFSLNAVVGDSTTDLRFWTVKMLQRYRFVIGDTPSIFAMVTSVFSAEMPFKRMKNDPSIALLCLNDDIHNGDAGAVDRTLRLEQDKRWPHPAAWEVL</sequence>
<dbReference type="GO" id="GO:0003976">
    <property type="term" value="F:UDP-N-acetylglucosamine-lysosomal-enzyme N-acetylglucosaminephosphotransferase activity"/>
    <property type="evidence" value="ECO:0007669"/>
    <property type="project" value="TreeGrafter"/>
</dbReference>
<keyword evidence="3" id="KW-0812">Transmembrane</keyword>
<protein>
    <submittedName>
        <fullName evidence="6">3-O-alpha-D-mannopyranosyl-alpha-D-mannopyranosex ylosylphosphotransferase</fullName>
    </submittedName>
</protein>
<dbReference type="InterPro" id="IPR031357">
    <property type="entry name" value="Stealth_CR3"/>
</dbReference>
<keyword evidence="3" id="KW-1133">Transmembrane helix</keyword>
<dbReference type="Pfam" id="PF11380">
    <property type="entry name" value="Stealth_CR2"/>
    <property type="match status" value="1"/>
</dbReference>
<evidence type="ECO:0000259" key="5">
    <source>
        <dbReference type="Pfam" id="PF17102"/>
    </source>
</evidence>
<dbReference type="InterPro" id="IPR021520">
    <property type="entry name" value="Stealth_CR2"/>
</dbReference>
<dbReference type="GO" id="GO:0046835">
    <property type="term" value="P:carbohydrate phosphorylation"/>
    <property type="evidence" value="ECO:0007669"/>
    <property type="project" value="TreeGrafter"/>
</dbReference>
<dbReference type="InterPro" id="IPR047141">
    <property type="entry name" value="Stealth"/>
</dbReference>
<feature type="transmembrane region" description="Helical" evidence="3">
    <location>
        <begin position="12"/>
        <end position="36"/>
    </location>
</feature>
<keyword evidence="7" id="KW-1185">Reference proteome</keyword>
<feature type="domain" description="Stealth protein CR3 conserved region 3" evidence="5">
    <location>
        <begin position="400"/>
        <end position="450"/>
    </location>
</feature>
<dbReference type="EMBL" id="CYGV01001511">
    <property type="protein sequence ID" value="CUA75026.1"/>
    <property type="molecule type" value="Genomic_DNA"/>
</dbReference>
<dbReference type="AlphaFoldDB" id="A0A0K6G985"/>
<name>A0A0K6G985_9AGAM</name>
<keyword evidence="3" id="KW-0472">Membrane</keyword>
<feature type="domain" description="Stealth protein CR2 conserved region 2" evidence="4">
    <location>
        <begin position="270"/>
        <end position="349"/>
    </location>
</feature>
<evidence type="ECO:0000313" key="7">
    <source>
        <dbReference type="Proteomes" id="UP000044841"/>
    </source>
</evidence>
<gene>
    <name evidence="6" type="ORF">RSOLAG22IIIB_01663</name>
</gene>
<comment type="similarity">
    <text evidence="1">Belongs to the stealth family.</text>
</comment>
<evidence type="ECO:0000313" key="6">
    <source>
        <dbReference type="EMBL" id="CUA75026.1"/>
    </source>
</evidence>
<dbReference type="PANTHER" id="PTHR24045:SF0">
    <property type="entry name" value="N-ACETYLGLUCOSAMINE-1-PHOSPHOTRANSFERASE SUBUNITS ALPHA_BETA"/>
    <property type="match status" value="1"/>
</dbReference>
<reference evidence="6 7" key="1">
    <citation type="submission" date="2015-07" db="EMBL/GenBank/DDBJ databases">
        <authorList>
            <person name="Noorani M."/>
        </authorList>
    </citation>
    <scope>NUCLEOTIDE SEQUENCE [LARGE SCALE GENOMIC DNA]</scope>
    <source>
        <strain evidence="6">BBA 69670</strain>
    </source>
</reference>
<organism evidence="6 7">
    <name type="scientific">Rhizoctonia solani</name>
    <dbReference type="NCBI Taxonomy" id="456999"/>
    <lineage>
        <taxon>Eukaryota</taxon>
        <taxon>Fungi</taxon>
        <taxon>Dikarya</taxon>
        <taxon>Basidiomycota</taxon>
        <taxon>Agaricomycotina</taxon>
        <taxon>Agaricomycetes</taxon>
        <taxon>Cantharellales</taxon>
        <taxon>Ceratobasidiaceae</taxon>
        <taxon>Rhizoctonia</taxon>
    </lineage>
</organism>
<evidence type="ECO:0000256" key="1">
    <source>
        <dbReference type="ARBA" id="ARBA00007583"/>
    </source>
</evidence>
<dbReference type="GO" id="GO:0005794">
    <property type="term" value="C:Golgi apparatus"/>
    <property type="evidence" value="ECO:0007669"/>
    <property type="project" value="TreeGrafter"/>
</dbReference>
<evidence type="ECO:0000256" key="3">
    <source>
        <dbReference type="SAM" id="Phobius"/>
    </source>
</evidence>
<keyword evidence="2 6" id="KW-0808">Transferase</keyword>
<dbReference type="Proteomes" id="UP000044841">
    <property type="component" value="Unassembled WGS sequence"/>
</dbReference>